<sequence>MQKENSNGKQEMSFSGKIKEELARQWSEARHCQIAELAAIISMCGKVSIDSRENYSIKVRTENVSVARKYFTLLKKTFNIDTENSVARNKSNGSIYYTVIIKKHENAIKVLQATKLMDGAGEISEEFSVSRNLLLQQSCCKRAFIRGAFLGAGSMSNPAKGYHLEIVCMSGKKAEQLQSVMHAFEIEAKVVIRKKSHVVYLKEGSQIVDLLNVMEAPVALMEFENVRILKDMRNTVNRKVNCETANIHKTVSAAVKQVEDITYIKNTVGLDELPEGLEEIAKIRLQYPEATLKELGDLLTVPLGKSGVNHRLRKLSNMAEKLRENKEENYD</sequence>
<dbReference type="GO" id="GO:0051301">
    <property type="term" value="P:cell division"/>
    <property type="evidence" value="ECO:0007669"/>
    <property type="project" value="UniProtKB-UniRule"/>
</dbReference>
<dbReference type="InterPro" id="IPR039518">
    <property type="entry name" value="WhiA_LAGLIDADG_dom"/>
</dbReference>
<dbReference type="Pfam" id="PF10298">
    <property type="entry name" value="WhiA_N"/>
    <property type="match status" value="1"/>
</dbReference>
<dbReference type="Pfam" id="PF14527">
    <property type="entry name" value="LAGLIDADG_WhiA"/>
    <property type="match status" value="1"/>
</dbReference>
<dbReference type="PANTHER" id="PTHR37307:SF1">
    <property type="entry name" value="CELL DIVISION PROTEIN WHIA-RELATED"/>
    <property type="match status" value="1"/>
</dbReference>
<keyword evidence="2 4" id="KW-0238">DNA-binding</keyword>
<evidence type="ECO:0000256" key="4">
    <source>
        <dbReference type="HAMAP-Rule" id="MF_01420"/>
    </source>
</evidence>
<protein>
    <recommendedName>
        <fullName evidence="4">Probable cell division protein WhiA</fullName>
    </recommendedName>
</protein>
<evidence type="ECO:0000256" key="1">
    <source>
        <dbReference type="ARBA" id="ARBA00022618"/>
    </source>
</evidence>
<evidence type="ECO:0000259" key="5">
    <source>
        <dbReference type="Pfam" id="PF02650"/>
    </source>
</evidence>
<proteinExistence type="inferred from homology"/>
<dbReference type="HAMAP" id="MF_01420">
    <property type="entry name" value="HTH_type_WhiA"/>
    <property type="match status" value="1"/>
</dbReference>
<dbReference type="Pfam" id="PF02650">
    <property type="entry name" value="HTH_WhiA"/>
    <property type="match status" value="1"/>
</dbReference>
<dbReference type="NCBIfam" id="TIGR00647">
    <property type="entry name" value="DNA_bind_WhiA"/>
    <property type="match status" value="1"/>
</dbReference>
<feature type="domain" description="WhiA LAGLIDADG-like" evidence="7">
    <location>
        <begin position="142"/>
        <end position="233"/>
    </location>
</feature>
<dbReference type="Gene3D" id="3.10.28.10">
    <property type="entry name" value="Homing endonucleases"/>
    <property type="match status" value="1"/>
</dbReference>
<accession>A0A6N2U0W0</accession>
<dbReference type="InterPro" id="IPR003802">
    <property type="entry name" value="Sporulation_regulator_WhiA"/>
</dbReference>
<keyword evidence="3 4" id="KW-0131">Cell cycle</keyword>
<evidence type="ECO:0000259" key="7">
    <source>
        <dbReference type="Pfam" id="PF14527"/>
    </source>
</evidence>
<organism evidence="8">
    <name type="scientific">[Clostridium] nexile</name>
    <dbReference type="NCBI Taxonomy" id="29361"/>
    <lineage>
        <taxon>Bacteria</taxon>
        <taxon>Bacillati</taxon>
        <taxon>Bacillota</taxon>
        <taxon>Clostridia</taxon>
        <taxon>Lachnospirales</taxon>
        <taxon>Lachnospiraceae</taxon>
        <taxon>Tyzzerella</taxon>
    </lineage>
</organism>
<dbReference type="SUPFAM" id="SSF55608">
    <property type="entry name" value="Homing endonucleases"/>
    <property type="match status" value="1"/>
</dbReference>
<feature type="domain" description="Sporulation regulator WhiA C-terminal" evidence="5">
    <location>
        <begin position="236"/>
        <end position="319"/>
    </location>
</feature>
<dbReference type="InterPro" id="IPR023054">
    <property type="entry name" value="Sporulation_regulator_WhiA_C"/>
</dbReference>
<dbReference type="GO" id="GO:0003677">
    <property type="term" value="F:DNA binding"/>
    <property type="evidence" value="ECO:0007669"/>
    <property type="project" value="UniProtKB-UniRule"/>
</dbReference>
<evidence type="ECO:0000256" key="2">
    <source>
        <dbReference type="ARBA" id="ARBA00023125"/>
    </source>
</evidence>
<feature type="domain" description="Sporulation transcription regulator WhiA N-terminal" evidence="6">
    <location>
        <begin position="30"/>
        <end position="116"/>
    </location>
</feature>
<evidence type="ECO:0000313" key="8">
    <source>
        <dbReference type="EMBL" id="VYT10001.1"/>
    </source>
</evidence>
<dbReference type="InterPro" id="IPR018478">
    <property type="entry name" value="Sporu_reg_WhiA_N_dom"/>
</dbReference>
<evidence type="ECO:0000259" key="6">
    <source>
        <dbReference type="Pfam" id="PF10298"/>
    </source>
</evidence>
<gene>
    <name evidence="4 8" type="primary">whiA</name>
    <name evidence="8" type="ORF">CNLFYP112_01805</name>
</gene>
<keyword evidence="1 4" id="KW-0132">Cell division</keyword>
<comment type="similarity">
    <text evidence="4">Belongs to the WhiA family.</text>
</comment>
<reference evidence="8" key="1">
    <citation type="submission" date="2019-11" db="EMBL/GenBank/DDBJ databases">
        <authorList>
            <person name="Feng L."/>
        </authorList>
    </citation>
    <scope>NUCLEOTIDE SEQUENCE</scope>
    <source>
        <strain evidence="8">CnexileLFYP112</strain>
    </source>
</reference>
<dbReference type="PANTHER" id="PTHR37307">
    <property type="entry name" value="CELL DIVISION PROTEIN WHIA-RELATED"/>
    <property type="match status" value="1"/>
</dbReference>
<dbReference type="EMBL" id="CACRTG010000013">
    <property type="protein sequence ID" value="VYT10001.1"/>
    <property type="molecule type" value="Genomic_DNA"/>
</dbReference>
<name>A0A6N2U0W0_9FIRM</name>
<evidence type="ECO:0000256" key="3">
    <source>
        <dbReference type="ARBA" id="ARBA00023306"/>
    </source>
</evidence>
<comment type="function">
    <text evidence="4">Involved in cell division and chromosome segregation.</text>
</comment>
<dbReference type="InterPro" id="IPR027434">
    <property type="entry name" value="Homing_endonucl"/>
</dbReference>
<dbReference type="GO" id="GO:0043937">
    <property type="term" value="P:regulation of sporulation"/>
    <property type="evidence" value="ECO:0007669"/>
    <property type="project" value="InterPro"/>
</dbReference>
<dbReference type="AlphaFoldDB" id="A0A6N2U0W0"/>